<dbReference type="EMBL" id="KN831769">
    <property type="protein sequence ID" value="KIM47547.1"/>
    <property type="molecule type" value="Genomic_DNA"/>
</dbReference>
<evidence type="ECO:0000313" key="4">
    <source>
        <dbReference type="Proteomes" id="UP000053424"/>
    </source>
</evidence>
<sequence>MDTRSRNILVNVAGWLYGFLGFSLSVVTALFSVFQRRSPPSKNPVPAKSLPTKPNLPPNARGRRILRSFSDQSVGAPAPAPTPASVAKLRESTTGKRKIISSHRRSRSLIPIIKIDHFDHIESPRQLSAGSLKIEPPIPESTVTNPLPKSYRFTISPDESLPKSGGSTANVVVGDRPAFRLFNPKSWGKDRPNVERRSSSPQLFHPPAALPSLTGSPASHKQSNSDGKLKAGSSSKGEEKPATRKVIRKAKSCYNVREKVNVNVEPPPPIPRNVEKKRSQTLRTQPYEAPYFCTPPIPMPVRKSPPSNLRSPPPLPSHSKPLVSSS</sequence>
<keyword evidence="2" id="KW-0472">Membrane</keyword>
<name>A0A0C2Z2P7_HEBCY</name>
<dbReference type="OrthoDB" id="3005638at2759"/>
<protein>
    <submittedName>
        <fullName evidence="3">Uncharacterized protein</fullName>
    </submittedName>
</protein>
<feature type="compositionally biased region" description="Low complexity" evidence="1">
    <location>
        <begin position="317"/>
        <end position="326"/>
    </location>
</feature>
<feature type="region of interest" description="Disordered" evidence="1">
    <location>
        <begin position="36"/>
        <end position="102"/>
    </location>
</feature>
<feature type="region of interest" description="Disordered" evidence="1">
    <location>
        <begin position="263"/>
        <end position="326"/>
    </location>
</feature>
<feature type="compositionally biased region" description="Basic and acidic residues" evidence="1">
    <location>
        <begin position="187"/>
        <end position="198"/>
    </location>
</feature>
<proteinExistence type="predicted"/>
<evidence type="ECO:0000313" key="3">
    <source>
        <dbReference type="EMBL" id="KIM47547.1"/>
    </source>
</evidence>
<dbReference type="HOGENOM" id="CLU_085126_0_0_1"/>
<gene>
    <name evidence="3" type="ORF">M413DRAFT_439211</name>
</gene>
<accession>A0A0C2Z2P7</accession>
<keyword evidence="2" id="KW-1133">Transmembrane helix</keyword>
<reference evidence="4" key="2">
    <citation type="submission" date="2015-01" db="EMBL/GenBank/DDBJ databases">
        <title>Evolutionary Origins and Diversification of the Mycorrhizal Mutualists.</title>
        <authorList>
            <consortium name="DOE Joint Genome Institute"/>
            <consortium name="Mycorrhizal Genomics Consortium"/>
            <person name="Kohler A."/>
            <person name="Kuo A."/>
            <person name="Nagy L.G."/>
            <person name="Floudas D."/>
            <person name="Copeland A."/>
            <person name="Barry K.W."/>
            <person name="Cichocki N."/>
            <person name="Veneault-Fourrey C."/>
            <person name="LaButti K."/>
            <person name="Lindquist E.A."/>
            <person name="Lipzen A."/>
            <person name="Lundell T."/>
            <person name="Morin E."/>
            <person name="Murat C."/>
            <person name="Riley R."/>
            <person name="Ohm R."/>
            <person name="Sun H."/>
            <person name="Tunlid A."/>
            <person name="Henrissat B."/>
            <person name="Grigoriev I.V."/>
            <person name="Hibbett D.S."/>
            <person name="Martin F."/>
        </authorList>
    </citation>
    <scope>NUCLEOTIDE SEQUENCE [LARGE SCALE GENOMIC DNA]</scope>
    <source>
        <strain evidence="4">h7</strain>
    </source>
</reference>
<feature type="transmembrane region" description="Helical" evidence="2">
    <location>
        <begin position="12"/>
        <end position="34"/>
    </location>
</feature>
<dbReference type="Proteomes" id="UP000053424">
    <property type="component" value="Unassembled WGS sequence"/>
</dbReference>
<organism evidence="3 4">
    <name type="scientific">Hebeloma cylindrosporum</name>
    <dbReference type="NCBI Taxonomy" id="76867"/>
    <lineage>
        <taxon>Eukaryota</taxon>
        <taxon>Fungi</taxon>
        <taxon>Dikarya</taxon>
        <taxon>Basidiomycota</taxon>
        <taxon>Agaricomycotina</taxon>
        <taxon>Agaricomycetes</taxon>
        <taxon>Agaricomycetidae</taxon>
        <taxon>Agaricales</taxon>
        <taxon>Agaricineae</taxon>
        <taxon>Hymenogastraceae</taxon>
        <taxon>Hebeloma</taxon>
    </lineage>
</organism>
<feature type="compositionally biased region" description="Polar residues" evidence="1">
    <location>
        <begin position="213"/>
        <end position="226"/>
    </location>
</feature>
<keyword evidence="2" id="KW-0812">Transmembrane</keyword>
<dbReference type="AlphaFoldDB" id="A0A0C2Z2P7"/>
<evidence type="ECO:0000256" key="1">
    <source>
        <dbReference type="SAM" id="MobiDB-lite"/>
    </source>
</evidence>
<keyword evidence="4" id="KW-1185">Reference proteome</keyword>
<reference evidence="3 4" key="1">
    <citation type="submission" date="2014-04" db="EMBL/GenBank/DDBJ databases">
        <authorList>
            <consortium name="DOE Joint Genome Institute"/>
            <person name="Kuo A."/>
            <person name="Gay G."/>
            <person name="Dore J."/>
            <person name="Kohler A."/>
            <person name="Nagy L.G."/>
            <person name="Floudas D."/>
            <person name="Copeland A."/>
            <person name="Barry K.W."/>
            <person name="Cichocki N."/>
            <person name="Veneault-Fourrey C."/>
            <person name="LaButti K."/>
            <person name="Lindquist E.A."/>
            <person name="Lipzen A."/>
            <person name="Lundell T."/>
            <person name="Morin E."/>
            <person name="Murat C."/>
            <person name="Sun H."/>
            <person name="Tunlid A."/>
            <person name="Henrissat B."/>
            <person name="Grigoriev I.V."/>
            <person name="Hibbett D.S."/>
            <person name="Martin F."/>
            <person name="Nordberg H.P."/>
            <person name="Cantor M.N."/>
            <person name="Hua S.X."/>
        </authorList>
    </citation>
    <scope>NUCLEOTIDE SEQUENCE [LARGE SCALE GENOMIC DNA]</scope>
    <source>
        <strain evidence="4">h7</strain>
    </source>
</reference>
<evidence type="ECO:0000256" key="2">
    <source>
        <dbReference type="SAM" id="Phobius"/>
    </source>
</evidence>
<feature type="region of interest" description="Disordered" evidence="1">
    <location>
        <begin position="129"/>
        <end position="250"/>
    </location>
</feature>